<gene>
    <name evidence="2" type="ORF">INP59_17130</name>
</gene>
<organism evidence="2 3">
    <name type="scientific">Rhodococcus pyridinivorans</name>
    <dbReference type="NCBI Taxonomy" id="103816"/>
    <lineage>
        <taxon>Bacteria</taxon>
        <taxon>Bacillati</taxon>
        <taxon>Actinomycetota</taxon>
        <taxon>Actinomycetes</taxon>
        <taxon>Mycobacteriales</taxon>
        <taxon>Nocardiaceae</taxon>
        <taxon>Rhodococcus</taxon>
    </lineage>
</organism>
<evidence type="ECO:0000259" key="1">
    <source>
        <dbReference type="PROSITE" id="PS50943"/>
    </source>
</evidence>
<dbReference type="CDD" id="cd00093">
    <property type="entry name" value="HTH_XRE"/>
    <property type="match status" value="1"/>
</dbReference>
<dbReference type="PROSITE" id="PS50943">
    <property type="entry name" value="HTH_CROC1"/>
    <property type="match status" value="1"/>
</dbReference>
<sequence>MTTKLKPRQRITANVKALMHYRGYERHKDLGARLGWSESKVSRAFNEDKWPLDELDDLAAALRVSAADLLRDPDTYLPGGGDAGRVLAPSVTVE</sequence>
<name>A0A7M2XIV7_9NOCA</name>
<proteinExistence type="predicted"/>
<keyword evidence="3" id="KW-1185">Reference proteome</keyword>
<accession>A0A7M2XIV7</accession>
<dbReference type="Proteomes" id="UP000593818">
    <property type="component" value="Chromosome"/>
</dbReference>
<dbReference type="GO" id="GO:0003677">
    <property type="term" value="F:DNA binding"/>
    <property type="evidence" value="ECO:0007669"/>
    <property type="project" value="InterPro"/>
</dbReference>
<protein>
    <submittedName>
        <fullName evidence="2">Helix-turn-helix domain-containing protein</fullName>
    </submittedName>
</protein>
<dbReference type="RefSeq" id="WP_193902425.1">
    <property type="nucleotide sequence ID" value="NZ_CP063450.1"/>
</dbReference>
<evidence type="ECO:0000313" key="3">
    <source>
        <dbReference type="Proteomes" id="UP000593818"/>
    </source>
</evidence>
<dbReference type="InterPro" id="IPR001387">
    <property type="entry name" value="Cro/C1-type_HTH"/>
</dbReference>
<dbReference type="SUPFAM" id="SSF47413">
    <property type="entry name" value="lambda repressor-like DNA-binding domains"/>
    <property type="match status" value="1"/>
</dbReference>
<reference evidence="2 3" key="1">
    <citation type="submission" date="2020-10" db="EMBL/GenBank/DDBJ databases">
        <title>Whole genome sequence of oil-degrading bacteria Rhodococcus pyridinivorans strain 5Ap.</title>
        <authorList>
            <person name="Akhremchuk A.E."/>
            <person name="Valentovich L.N."/>
            <person name="Charniauskaya M.I."/>
            <person name="Bukliarevich H.A."/>
            <person name="Titok M.A."/>
        </authorList>
    </citation>
    <scope>NUCLEOTIDE SEQUENCE [LARGE SCALE GENOMIC DNA]</scope>
    <source>
        <strain evidence="2 3">5Ap</strain>
    </source>
</reference>
<dbReference type="Pfam" id="PF13443">
    <property type="entry name" value="HTH_26"/>
    <property type="match status" value="1"/>
</dbReference>
<dbReference type="AlphaFoldDB" id="A0A7M2XIV7"/>
<dbReference type="InterPro" id="IPR010982">
    <property type="entry name" value="Lambda_DNA-bd_dom_sf"/>
</dbReference>
<dbReference type="EMBL" id="CP063450">
    <property type="protein sequence ID" value="QOV97645.1"/>
    <property type="molecule type" value="Genomic_DNA"/>
</dbReference>
<evidence type="ECO:0000313" key="2">
    <source>
        <dbReference type="EMBL" id="QOV97645.1"/>
    </source>
</evidence>
<dbReference type="Gene3D" id="1.10.260.40">
    <property type="entry name" value="lambda repressor-like DNA-binding domains"/>
    <property type="match status" value="1"/>
</dbReference>
<feature type="domain" description="HTH cro/C1-type" evidence="1">
    <location>
        <begin position="28"/>
        <end position="69"/>
    </location>
</feature>